<dbReference type="Pfam" id="PF04290">
    <property type="entry name" value="DctQ"/>
    <property type="match status" value="1"/>
</dbReference>
<dbReference type="AlphaFoldDB" id="A0A6B0YTX6"/>
<dbReference type="PANTHER" id="PTHR35011:SF4">
    <property type="entry name" value="SLL1102 PROTEIN"/>
    <property type="match status" value="1"/>
</dbReference>
<evidence type="ECO:0000256" key="8">
    <source>
        <dbReference type="ARBA" id="ARBA00038436"/>
    </source>
</evidence>
<evidence type="ECO:0000256" key="2">
    <source>
        <dbReference type="ARBA" id="ARBA00022448"/>
    </source>
</evidence>
<accession>A0A6B0YTX6</accession>
<comment type="caution">
    <text evidence="11">The sequence shown here is derived from an EMBL/GenBank/DDBJ whole genome shotgun (WGS) entry which is preliminary data.</text>
</comment>
<name>A0A6B0YTX6_9CHLR</name>
<organism evidence="11">
    <name type="scientific">Caldilineaceae bacterium SB0664_bin_27</name>
    <dbReference type="NCBI Taxonomy" id="2605260"/>
    <lineage>
        <taxon>Bacteria</taxon>
        <taxon>Bacillati</taxon>
        <taxon>Chloroflexota</taxon>
        <taxon>Caldilineae</taxon>
        <taxon>Caldilineales</taxon>
        <taxon>Caldilineaceae</taxon>
    </lineage>
</organism>
<feature type="transmembrane region" description="Helical" evidence="9">
    <location>
        <begin position="97"/>
        <end position="118"/>
    </location>
</feature>
<feature type="transmembrane region" description="Helical" evidence="9">
    <location>
        <begin position="138"/>
        <end position="157"/>
    </location>
</feature>
<comment type="similarity">
    <text evidence="8">Belongs to the TRAP transporter small permease family.</text>
</comment>
<dbReference type="PANTHER" id="PTHR35011">
    <property type="entry name" value="2,3-DIKETO-L-GULONATE TRAP TRANSPORTER SMALL PERMEASE PROTEIN YIAM"/>
    <property type="match status" value="1"/>
</dbReference>
<feature type="transmembrane region" description="Helical" evidence="9">
    <location>
        <begin position="21"/>
        <end position="39"/>
    </location>
</feature>
<evidence type="ECO:0000256" key="1">
    <source>
        <dbReference type="ARBA" id="ARBA00004429"/>
    </source>
</evidence>
<evidence type="ECO:0000256" key="9">
    <source>
        <dbReference type="SAM" id="Phobius"/>
    </source>
</evidence>
<gene>
    <name evidence="11" type="ORF">F4Y42_14070</name>
</gene>
<dbReference type="InterPro" id="IPR007387">
    <property type="entry name" value="TRAP_DctQ"/>
</dbReference>
<keyword evidence="7 9" id="KW-0472">Membrane</keyword>
<evidence type="ECO:0000256" key="3">
    <source>
        <dbReference type="ARBA" id="ARBA00022475"/>
    </source>
</evidence>
<feature type="transmembrane region" description="Helical" evidence="9">
    <location>
        <begin position="59"/>
        <end position="76"/>
    </location>
</feature>
<keyword evidence="4" id="KW-0997">Cell inner membrane</keyword>
<reference evidence="11" key="1">
    <citation type="submission" date="2019-09" db="EMBL/GenBank/DDBJ databases">
        <title>Characterisation of the sponge microbiome using genome-centric metagenomics.</title>
        <authorList>
            <person name="Engelberts J.P."/>
            <person name="Robbins S.J."/>
            <person name="De Goeij J.M."/>
            <person name="Aranda M."/>
            <person name="Bell S.C."/>
            <person name="Webster N.S."/>
        </authorList>
    </citation>
    <scope>NUCLEOTIDE SEQUENCE</scope>
    <source>
        <strain evidence="11">SB0664_bin_27</strain>
    </source>
</reference>
<evidence type="ECO:0000256" key="6">
    <source>
        <dbReference type="ARBA" id="ARBA00022989"/>
    </source>
</evidence>
<keyword evidence="3" id="KW-1003">Cell membrane</keyword>
<dbReference type="GO" id="GO:0005886">
    <property type="term" value="C:plasma membrane"/>
    <property type="evidence" value="ECO:0007669"/>
    <property type="project" value="UniProtKB-SubCell"/>
</dbReference>
<proteinExistence type="inferred from homology"/>
<keyword evidence="5 9" id="KW-0812">Transmembrane</keyword>
<evidence type="ECO:0000256" key="4">
    <source>
        <dbReference type="ARBA" id="ARBA00022519"/>
    </source>
</evidence>
<evidence type="ECO:0000256" key="5">
    <source>
        <dbReference type="ARBA" id="ARBA00022692"/>
    </source>
</evidence>
<keyword evidence="2" id="KW-0813">Transport</keyword>
<sequence>MIKALLRISGLIDGLSERVGGLSVFLVIVTVAVGFYNVLVRYIARFIGVQLSSNLFIEMQWYLYSLVFFLGFAYILKNGINVRVDFIYANWSRKRQAMLDFWGHLLLLVPYCIIGIWVTVNPVMTSWRQWEMSPDPDGLPRAPLKTMIIVAFVLLLLQAISELIKLYAVLRGDEEEVEDLAEHQEALRIE</sequence>
<evidence type="ECO:0000256" key="7">
    <source>
        <dbReference type="ARBA" id="ARBA00023136"/>
    </source>
</evidence>
<comment type="subcellular location">
    <subcellularLocation>
        <location evidence="1">Cell inner membrane</location>
        <topology evidence="1">Multi-pass membrane protein</topology>
    </subcellularLocation>
</comment>
<evidence type="ECO:0000259" key="10">
    <source>
        <dbReference type="Pfam" id="PF04290"/>
    </source>
</evidence>
<protein>
    <submittedName>
        <fullName evidence="11">TRAP transporter small permease subunit</fullName>
    </submittedName>
</protein>
<dbReference type="InterPro" id="IPR055348">
    <property type="entry name" value="DctQ"/>
</dbReference>
<evidence type="ECO:0000313" key="11">
    <source>
        <dbReference type="EMBL" id="MXY94564.1"/>
    </source>
</evidence>
<keyword evidence="6 9" id="KW-1133">Transmembrane helix</keyword>
<dbReference type="EMBL" id="VXRG01000115">
    <property type="protein sequence ID" value="MXY94564.1"/>
    <property type="molecule type" value="Genomic_DNA"/>
</dbReference>
<feature type="domain" description="Tripartite ATP-independent periplasmic transporters DctQ component" evidence="10">
    <location>
        <begin position="31"/>
        <end position="166"/>
    </location>
</feature>